<evidence type="ECO:0000256" key="1">
    <source>
        <dbReference type="SAM" id="Phobius"/>
    </source>
</evidence>
<evidence type="ECO:0000313" key="2">
    <source>
        <dbReference type="EMBL" id="KJF45448.1"/>
    </source>
</evidence>
<dbReference type="InterPro" id="IPR050952">
    <property type="entry name" value="TRIM-NHL_E3_ligases"/>
</dbReference>
<dbReference type="GO" id="GO:0000209">
    <property type="term" value="P:protein polyubiquitination"/>
    <property type="evidence" value="ECO:0007669"/>
    <property type="project" value="TreeGrafter"/>
</dbReference>
<protein>
    <recommendedName>
        <fullName evidence="4">6-bladed beta-propeller</fullName>
    </recommendedName>
</protein>
<name>A0A0D8JHW5_9BACT</name>
<dbReference type="OrthoDB" id="1114659at2"/>
<dbReference type="SUPFAM" id="SSF63825">
    <property type="entry name" value="YWTD domain"/>
    <property type="match status" value="1"/>
</dbReference>
<keyword evidence="1" id="KW-1133">Transmembrane helix</keyword>
<organism evidence="2 3">
    <name type="scientific">Draconibacterium sediminis</name>
    <dbReference type="NCBI Taxonomy" id="1544798"/>
    <lineage>
        <taxon>Bacteria</taxon>
        <taxon>Pseudomonadati</taxon>
        <taxon>Bacteroidota</taxon>
        <taxon>Bacteroidia</taxon>
        <taxon>Marinilabiliales</taxon>
        <taxon>Prolixibacteraceae</taxon>
        <taxon>Draconibacterium</taxon>
    </lineage>
</organism>
<keyword evidence="1" id="KW-0812">Transmembrane</keyword>
<dbReference type="Proteomes" id="UP000032544">
    <property type="component" value="Unassembled WGS sequence"/>
</dbReference>
<dbReference type="GO" id="GO:0061630">
    <property type="term" value="F:ubiquitin protein ligase activity"/>
    <property type="evidence" value="ECO:0007669"/>
    <property type="project" value="TreeGrafter"/>
</dbReference>
<dbReference type="STRING" id="1544798.LH29_08830"/>
<dbReference type="GO" id="GO:0043161">
    <property type="term" value="P:proteasome-mediated ubiquitin-dependent protein catabolic process"/>
    <property type="evidence" value="ECO:0007669"/>
    <property type="project" value="TreeGrafter"/>
</dbReference>
<feature type="transmembrane region" description="Helical" evidence="1">
    <location>
        <begin position="6"/>
        <end position="27"/>
    </location>
</feature>
<dbReference type="GO" id="GO:0008270">
    <property type="term" value="F:zinc ion binding"/>
    <property type="evidence" value="ECO:0007669"/>
    <property type="project" value="UniProtKB-KW"/>
</dbReference>
<dbReference type="RefSeq" id="WP_045027692.1">
    <property type="nucleotide sequence ID" value="NZ_JRHC01000001.1"/>
</dbReference>
<accession>A0A0D8JHW5</accession>
<reference evidence="2 3" key="1">
    <citation type="submission" date="2014-09" db="EMBL/GenBank/DDBJ databases">
        <title>Draft Genome Sequence of Draconibacterium sp. JN14CK-3.</title>
        <authorList>
            <person name="Dong C."/>
            <person name="Lai Q."/>
            <person name="Shao Z."/>
        </authorList>
    </citation>
    <scope>NUCLEOTIDE SEQUENCE [LARGE SCALE GENOMIC DNA]</scope>
    <source>
        <strain evidence="2 3">JN14CK-3</strain>
    </source>
</reference>
<dbReference type="PANTHER" id="PTHR24104">
    <property type="entry name" value="E3 UBIQUITIN-PROTEIN LIGASE NHLRC1-RELATED"/>
    <property type="match status" value="1"/>
</dbReference>
<keyword evidence="3" id="KW-1185">Reference proteome</keyword>
<dbReference type="Gene3D" id="2.120.10.30">
    <property type="entry name" value="TolB, C-terminal domain"/>
    <property type="match status" value="2"/>
</dbReference>
<dbReference type="PANTHER" id="PTHR24104:SF25">
    <property type="entry name" value="PROTEIN LIN-41"/>
    <property type="match status" value="1"/>
</dbReference>
<evidence type="ECO:0008006" key="4">
    <source>
        <dbReference type="Google" id="ProtNLM"/>
    </source>
</evidence>
<comment type="caution">
    <text evidence="2">The sequence shown here is derived from an EMBL/GenBank/DDBJ whole genome shotgun (WGS) entry which is preliminary data.</text>
</comment>
<proteinExistence type="predicted"/>
<keyword evidence="1" id="KW-0472">Membrane</keyword>
<dbReference type="EMBL" id="JRHC01000001">
    <property type="protein sequence ID" value="KJF45448.1"/>
    <property type="molecule type" value="Genomic_DNA"/>
</dbReference>
<evidence type="ECO:0000313" key="3">
    <source>
        <dbReference type="Proteomes" id="UP000032544"/>
    </source>
</evidence>
<dbReference type="AlphaFoldDB" id="A0A0D8JHW5"/>
<gene>
    <name evidence="2" type="ORF">LH29_08830</name>
</gene>
<dbReference type="InterPro" id="IPR011042">
    <property type="entry name" value="6-blade_b-propeller_TolB-like"/>
</dbReference>
<sequence>MKNKGIVLFLIVLAVVIVGIMVVDWYSKRPDNMEANKFEFSVDEFRNVPEELVKYKETRNFNLGFVLAEALEVANNKIYAVGDQELKIVDFSGTLLGEVGFLDEPHGLDVVGDTIYVVFEKFVWIVDETGTTIHKWEIEGEDTYLTAVAVEGEDIMVADAGNRRVLRFNHQGEIVNEFEGKTDDDLAHGFIIPSPYFDVDINAYGDLWVANPGMHTMENYTKEGRLREFWKASGNQTENFSGCCNPAHFCFLPDGSFVTSEKGLVRVKIYKASGEFSGVVAPPAKFDEKIEGQAPDVAVDDEGNIYALDFDRNVLRVFEPKISE</sequence>